<evidence type="ECO:0000256" key="16">
    <source>
        <dbReference type="SAM" id="Phobius"/>
    </source>
</evidence>
<evidence type="ECO:0000313" key="17">
    <source>
        <dbReference type="EMBL" id="ACI98049.1"/>
    </source>
</evidence>
<feature type="transmembrane region" description="Helical" evidence="16">
    <location>
        <begin position="23"/>
        <end position="42"/>
    </location>
</feature>
<dbReference type="GO" id="GO:0032153">
    <property type="term" value="C:cell division site"/>
    <property type="evidence" value="ECO:0007669"/>
    <property type="project" value="TreeGrafter"/>
</dbReference>
<feature type="transmembrane region" description="Helical" evidence="16">
    <location>
        <begin position="62"/>
        <end position="80"/>
    </location>
</feature>
<dbReference type="GO" id="GO:0005886">
    <property type="term" value="C:plasma membrane"/>
    <property type="evidence" value="ECO:0007669"/>
    <property type="project" value="TreeGrafter"/>
</dbReference>
<reference evidence="17 18" key="1">
    <citation type="journal article" date="2010" name="BMC Genomics">
        <title>Metabolic flexibility revealed in the genome of the cyst-forming alpha-1 proteobacterium Rhodospirillum centenum.</title>
        <authorList>
            <person name="Lu Y.K."/>
            <person name="Marden J."/>
            <person name="Han M."/>
            <person name="Swingley W.D."/>
            <person name="Mastrian S.D."/>
            <person name="Chowdhury S.R."/>
            <person name="Hao J."/>
            <person name="Helmy T."/>
            <person name="Kim S."/>
            <person name="Kurdoglu A.A."/>
            <person name="Matthies H.J."/>
            <person name="Rollo D."/>
            <person name="Stothard P."/>
            <person name="Blankenship R.E."/>
            <person name="Bauer C.E."/>
            <person name="Touchman J.W."/>
        </authorList>
    </citation>
    <scope>NUCLEOTIDE SEQUENCE [LARGE SCALE GENOMIC DNA]</scope>
    <source>
        <strain evidence="18">ATCC 51521 / SW</strain>
    </source>
</reference>
<dbReference type="GO" id="GO:0015648">
    <property type="term" value="F:lipid-linked peptidoglycan transporter activity"/>
    <property type="evidence" value="ECO:0007669"/>
    <property type="project" value="TreeGrafter"/>
</dbReference>
<keyword evidence="2" id="KW-0328">Glycosyltransferase</keyword>
<evidence type="ECO:0000256" key="11">
    <source>
        <dbReference type="ARBA" id="ARBA00038053"/>
    </source>
</evidence>
<protein>
    <recommendedName>
        <fullName evidence="12">Probable peptidoglycan glycosyltransferase FtsW</fullName>
        <ecNumber evidence="14">2.4.99.28</ecNumber>
    </recommendedName>
    <alternativeName>
        <fullName evidence="13">Cell division protein FtsW</fullName>
    </alternativeName>
    <alternativeName>
        <fullName evidence="10">Cell wall polymerase</fullName>
    </alternativeName>
    <alternativeName>
        <fullName evidence="9">Peptidoglycan polymerase</fullName>
    </alternativeName>
</protein>
<keyword evidence="18" id="KW-1185">Reference proteome</keyword>
<dbReference type="Pfam" id="PF01098">
    <property type="entry name" value="FTSW_RODA_SPOVE"/>
    <property type="match status" value="1"/>
</dbReference>
<dbReference type="eggNOG" id="COG0772">
    <property type="taxonomic scope" value="Bacteria"/>
</dbReference>
<dbReference type="AlphaFoldDB" id="B6IRG3"/>
<evidence type="ECO:0000256" key="14">
    <source>
        <dbReference type="ARBA" id="ARBA00044770"/>
    </source>
</evidence>
<evidence type="ECO:0000256" key="6">
    <source>
        <dbReference type="ARBA" id="ARBA00022984"/>
    </source>
</evidence>
<feature type="transmembrane region" description="Helical" evidence="16">
    <location>
        <begin position="86"/>
        <end position="106"/>
    </location>
</feature>
<feature type="transmembrane region" description="Helical" evidence="16">
    <location>
        <begin position="345"/>
        <end position="364"/>
    </location>
</feature>
<feature type="transmembrane region" description="Helical" evidence="16">
    <location>
        <begin position="268"/>
        <end position="294"/>
    </location>
</feature>
<evidence type="ECO:0000256" key="5">
    <source>
        <dbReference type="ARBA" id="ARBA00022960"/>
    </source>
</evidence>
<dbReference type="OrthoDB" id="9768187at2"/>
<evidence type="ECO:0000313" key="18">
    <source>
        <dbReference type="Proteomes" id="UP000001591"/>
    </source>
</evidence>
<keyword evidence="5" id="KW-0133">Cell shape</keyword>
<comment type="subcellular location">
    <subcellularLocation>
        <location evidence="1">Membrane</location>
        <topology evidence="1">Multi-pass membrane protein</topology>
    </subcellularLocation>
</comment>
<dbReference type="EMBL" id="CP000613">
    <property type="protein sequence ID" value="ACI98049.1"/>
    <property type="molecule type" value="Genomic_DNA"/>
</dbReference>
<evidence type="ECO:0000256" key="10">
    <source>
        <dbReference type="ARBA" id="ARBA00033270"/>
    </source>
</evidence>
<keyword evidence="7 16" id="KW-1133">Transmembrane helix</keyword>
<keyword evidence="8 16" id="KW-0472">Membrane</keyword>
<gene>
    <name evidence="17" type="primary">ftsW</name>
    <name evidence="17" type="ordered locus">RC1_0614</name>
</gene>
<dbReference type="GO" id="GO:0051301">
    <property type="term" value="P:cell division"/>
    <property type="evidence" value="ECO:0007669"/>
    <property type="project" value="UniProtKB-KW"/>
</dbReference>
<dbReference type="InterPro" id="IPR001182">
    <property type="entry name" value="FtsW/RodA"/>
</dbReference>
<feature type="transmembrane region" description="Helical" evidence="16">
    <location>
        <begin position="180"/>
        <end position="213"/>
    </location>
</feature>
<feature type="transmembrane region" description="Helical" evidence="16">
    <location>
        <begin position="306"/>
        <end position="325"/>
    </location>
</feature>
<dbReference type="RefSeq" id="WP_012565841.1">
    <property type="nucleotide sequence ID" value="NC_011420.2"/>
</dbReference>
<dbReference type="HOGENOM" id="CLU_029243_1_1_5"/>
<dbReference type="PANTHER" id="PTHR30474">
    <property type="entry name" value="CELL CYCLE PROTEIN"/>
    <property type="match status" value="1"/>
</dbReference>
<dbReference type="GO" id="GO:0008955">
    <property type="term" value="F:peptidoglycan glycosyltransferase activity"/>
    <property type="evidence" value="ECO:0007669"/>
    <property type="project" value="UniProtKB-EC"/>
</dbReference>
<dbReference type="GO" id="GO:0009252">
    <property type="term" value="P:peptidoglycan biosynthetic process"/>
    <property type="evidence" value="ECO:0007669"/>
    <property type="project" value="UniProtKB-KW"/>
</dbReference>
<dbReference type="Proteomes" id="UP000001591">
    <property type="component" value="Chromosome"/>
</dbReference>
<evidence type="ECO:0000256" key="13">
    <source>
        <dbReference type="ARBA" id="ARBA00041418"/>
    </source>
</evidence>
<dbReference type="EC" id="2.4.99.28" evidence="14"/>
<keyword evidence="17" id="KW-0131">Cell cycle</keyword>
<accession>B6IRG3</accession>
<evidence type="ECO:0000256" key="12">
    <source>
        <dbReference type="ARBA" id="ARBA00041185"/>
    </source>
</evidence>
<evidence type="ECO:0000256" key="9">
    <source>
        <dbReference type="ARBA" id="ARBA00032370"/>
    </source>
</evidence>
<organism evidence="17 18">
    <name type="scientific">Rhodospirillum centenum (strain ATCC 51521 / SW)</name>
    <dbReference type="NCBI Taxonomy" id="414684"/>
    <lineage>
        <taxon>Bacteria</taxon>
        <taxon>Pseudomonadati</taxon>
        <taxon>Pseudomonadota</taxon>
        <taxon>Alphaproteobacteria</taxon>
        <taxon>Rhodospirillales</taxon>
        <taxon>Rhodospirillaceae</taxon>
        <taxon>Rhodospirillum</taxon>
    </lineage>
</organism>
<evidence type="ECO:0000256" key="7">
    <source>
        <dbReference type="ARBA" id="ARBA00022989"/>
    </source>
</evidence>
<evidence type="ECO:0000256" key="15">
    <source>
        <dbReference type="ARBA" id="ARBA00049902"/>
    </source>
</evidence>
<keyword evidence="6" id="KW-0573">Peptidoglycan synthesis</keyword>
<dbReference type="GO" id="GO:0008360">
    <property type="term" value="P:regulation of cell shape"/>
    <property type="evidence" value="ECO:0007669"/>
    <property type="project" value="UniProtKB-KW"/>
</dbReference>
<dbReference type="KEGG" id="rce:RC1_0614"/>
<feature type="transmembrane region" description="Helical" evidence="16">
    <location>
        <begin position="149"/>
        <end position="168"/>
    </location>
</feature>
<comment type="catalytic activity">
    <reaction evidence="15">
        <text>[GlcNAc-(1-&gt;4)-Mur2Ac(oyl-L-Ala-gamma-D-Glu-L-Lys-D-Ala-D-Ala)](n)-di-trans,octa-cis-undecaprenyl diphosphate + beta-D-GlcNAc-(1-&gt;4)-Mur2Ac(oyl-L-Ala-gamma-D-Glu-L-Lys-D-Ala-D-Ala)-di-trans,octa-cis-undecaprenyl diphosphate = [GlcNAc-(1-&gt;4)-Mur2Ac(oyl-L-Ala-gamma-D-Glu-L-Lys-D-Ala-D-Ala)](n+1)-di-trans,octa-cis-undecaprenyl diphosphate + di-trans,octa-cis-undecaprenyl diphosphate + H(+)</text>
        <dbReference type="Rhea" id="RHEA:23708"/>
        <dbReference type="Rhea" id="RHEA-COMP:9602"/>
        <dbReference type="Rhea" id="RHEA-COMP:9603"/>
        <dbReference type="ChEBI" id="CHEBI:15378"/>
        <dbReference type="ChEBI" id="CHEBI:58405"/>
        <dbReference type="ChEBI" id="CHEBI:60033"/>
        <dbReference type="ChEBI" id="CHEBI:78435"/>
        <dbReference type="EC" id="2.4.99.28"/>
    </reaction>
</comment>
<evidence type="ECO:0000256" key="3">
    <source>
        <dbReference type="ARBA" id="ARBA00022679"/>
    </source>
</evidence>
<evidence type="ECO:0000256" key="2">
    <source>
        <dbReference type="ARBA" id="ARBA00022676"/>
    </source>
</evidence>
<evidence type="ECO:0000256" key="1">
    <source>
        <dbReference type="ARBA" id="ARBA00004141"/>
    </source>
</evidence>
<comment type="similarity">
    <text evidence="11">Belongs to the SEDS family. FtsW subfamily.</text>
</comment>
<evidence type="ECO:0000256" key="8">
    <source>
        <dbReference type="ARBA" id="ARBA00023136"/>
    </source>
</evidence>
<keyword evidence="3" id="KW-0808">Transferase</keyword>
<keyword evidence="4 16" id="KW-0812">Transmembrane</keyword>
<keyword evidence="17" id="KW-0132">Cell division</keyword>
<feature type="transmembrane region" description="Helical" evidence="16">
    <location>
        <begin position="127"/>
        <end position="143"/>
    </location>
</feature>
<dbReference type="PANTHER" id="PTHR30474:SF2">
    <property type="entry name" value="PEPTIDOGLYCAN GLYCOSYLTRANSFERASE FTSW-RELATED"/>
    <property type="match status" value="1"/>
</dbReference>
<name>B6IRG3_RHOCS</name>
<sequence length="375" mass="40116">MSFTFARTDHSLLGRWWWTVDRWTLAAVVLIAAIGVVLIQAASPAVAERIGLTTFHFIERHLMLLLPALGVMVGVSLLSPRGVLRLSVGLFLLSLIGIALTLVVGVEIKGATRWLHLPGLSVQPSEFVKPAFAVVAAWLFALQRNREGFPGIPVVAGLFLVTVAMLLMQPDLGQTFVITAVFAGQFFLAGLPVLLVVGLVVLGISGLVGAYFLFPHVQSRIDRFLDPASGDNYQVARAMEAFEKGGLWGTGPGQGSVKMSIPDAHADFIFAVAGEELGLLWCLLIVGLFAFVVLRGFARAFNDQSLFVLLAASGLCMQFGLQSLINMGSSLHLMPTKGMTLPFISYGGSSLIALGIGMGMLLALTRRRFGPGDVP</sequence>
<proteinExistence type="inferred from homology"/>
<dbReference type="STRING" id="414684.RC1_0614"/>
<evidence type="ECO:0000256" key="4">
    <source>
        <dbReference type="ARBA" id="ARBA00022692"/>
    </source>
</evidence>